<dbReference type="EMBL" id="JAHCVI010000001">
    <property type="protein sequence ID" value="KAG7293345.1"/>
    <property type="molecule type" value="Genomic_DNA"/>
</dbReference>
<evidence type="ECO:0000259" key="6">
    <source>
        <dbReference type="PROSITE" id="PS51999"/>
    </source>
</evidence>
<accession>A0AAD4F636</accession>
<keyword evidence="3" id="KW-0862">Zinc</keyword>
<name>A0AAD4F636_9PEZI</name>
<dbReference type="PROSITE" id="PS51999">
    <property type="entry name" value="ZF_GRF"/>
    <property type="match status" value="1"/>
</dbReference>
<reference evidence="7" key="1">
    <citation type="submission" date="2023-02" db="EMBL/GenBank/DDBJ databases">
        <authorList>
            <person name="Palmer J.M."/>
        </authorList>
    </citation>
    <scope>NUCLEOTIDE SEQUENCE</scope>
    <source>
        <strain evidence="7">FW57</strain>
    </source>
</reference>
<protein>
    <recommendedName>
        <fullName evidence="6">GRF-type domain-containing protein</fullName>
    </recommendedName>
</protein>
<evidence type="ECO:0000256" key="3">
    <source>
        <dbReference type="ARBA" id="ARBA00022833"/>
    </source>
</evidence>
<keyword evidence="2 4" id="KW-0863">Zinc-finger</keyword>
<dbReference type="InterPro" id="IPR010666">
    <property type="entry name" value="Znf_GRF"/>
</dbReference>
<evidence type="ECO:0000256" key="2">
    <source>
        <dbReference type="ARBA" id="ARBA00022771"/>
    </source>
</evidence>
<evidence type="ECO:0000313" key="8">
    <source>
        <dbReference type="Proteomes" id="UP001197093"/>
    </source>
</evidence>
<evidence type="ECO:0000313" key="7">
    <source>
        <dbReference type="EMBL" id="KAG7293345.1"/>
    </source>
</evidence>
<gene>
    <name evidence="7" type="ORF">NEMBOFW57_003393</name>
</gene>
<proteinExistence type="predicted"/>
<keyword evidence="8" id="KW-1185">Reference proteome</keyword>
<dbReference type="Pfam" id="PF06839">
    <property type="entry name" value="Zn_ribbon_GRF"/>
    <property type="match status" value="1"/>
</dbReference>
<dbReference type="GO" id="GO:0008270">
    <property type="term" value="F:zinc ion binding"/>
    <property type="evidence" value="ECO:0007669"/>
    <property type="project" value="UniProtKB-KW"/>
</dbReference>
<sequence length="345" mass="37014">MSPSTPPKSSPPQRWHNSPGKYEDGKWYCACDPPQQAAFLQVKKEGANKGRWFYTCPKPREAQCRFFLFEDAARALQKKTLEQKSAFSKQTTALANDSPGMSDKPGPGNFNREANRAETPQSEVASTVAGGPMFSPTSSVFPTPAPSGRIFGKVGRVPNPFWISDEDSDDTAGPEYPTVSTRTRRKRTRADDEAEATARDRGNGRTGPDNLSEFDSDDDAQLAELADQAAERIHQPQRAQFSDSVATPSGRGLGAARAGWGGLPTPDSGNSFLGTSEPGAKRFKTAQGPQATPTPARTRNALAAGGDLSQGDCCSEDDAEITIAALACSRRSPSRRPCGGRCARR</sequence>
<evidence type="ECO:0000256" key="5">
    <source>
        <dbReference type="SAM" id="MobiDB-lite"/>
    </source>
</evidence>
<evidence type="ECO:0000256" key="1">
    <source>
        <dbReference type="ARBA" id="ARBA00022723"/>
    </source>
</evidence>
<dbReference type="AlphaFoldDB" id="A0AAD4F636"/>
<dbReference type="Proteomes" id="UP001197093">
    <property type="component" value="Unassembled WGS sequence"/>
</dbReference>
<feature type="compositionally biased region" description="Polar residues" evidence="5">
    <location>
        <begin position="83"/>
        <end position="95"/>
    </location>
</feature>
<keyword evidence="1" id="KW-0479">Metal-binding</keyword>
<organism evidence="7 8">
    <name type="scientific">Staphylotrichum longicolle</name>
    <dbReference type="NCBI Taxonomy" id="669026"/>
    <lineage>
        <taxon>Eukaryota</taxon>
        <taxon>Fungi</taxon>
        <taxon>Dikarya</taxon>
        <taxon>Ascomycota</taxon>
        <taxon>Pezizomycotina</taxon>
        <taxon>Sordariomycetes</taxon>
        <taxon>Sordariomycetidae</taxon>
        <taxon>Sordariales</taxon>
        <taxon>Chaetomiaceae</taxon>
        <taxon>Staphylotrichum</taxon>
    </lineage>
</organism>
<feature type="compositionally biased region" description="Polar residues" evidence="5">
    <location>
        <begin position="237"/>
        <end position="247"/>
    </location>
</feature>
<feature type="compositionally biased region" description="Acidic residues" evidence="5">
    <location>
        <begin position="212"/>
        <end position="221"/>
    </location>
</feature>
<feature type="region of interest" description="Disordered" evidence="5">
    <location>
        <begin position="83"/>
        <end position="309"/>
    </location>
</feature>
<feature type="domain" description="GRF-type" evidence="6">
    <location>
        <begin position="29"/>
        <end position="73"/>
    </location>
</feature>
<comment type="caution">
    <text evidence="7">The sequence shown here is derived from an EMBL/GenBank/DDBJ whole genome shotgun (WGS) entry which is preliminary data.</text>
</comment>
<evidence type="ECO:0000256" key="4">
    <source>
        <dbReference type="PROSITE-ProRule" id="PRU01343"/>
    </source>
</evidence>
<feature type="compositionally biased region" description="Polar residues" evidence="5">
    <location>
        <begin position="287"/>
        <end position="297"/>
    </location>
</feature>